<name>A0A8A8GWE1_9MAGN</name>
<dbReference type="AlphaFoldDB" id="A0A8A8GWE1"/>
<dbReference type="PROSITE" id="PS51294">
    <property type="entry name" value="HTH_MYB"/>
    <property type="match status" value="2"/>
</dbReference>
<evidence type="ECO:0000313" key="10">
    <source>
        <dbReference type="EMBL" id="QTO65856.1"/>
    </source>
</evidence>
<organism evidence="10">
    <name type="scientific">Sarcandra chloranthoides</name>
    <dbReference type="NCBI Taxonomy" id="108431"/>
    <lineage>
        <taxon>Eukaryota</taxon>
        <taxon>Viridiplantae</taxon>
        <taxon>Streptophyta</taxon>
        <taxon>Embryophyta</taxon>
        <taxon>Tracheophyta</taxon>
        <taxon>Spermatophyta</taxon>
        <taxon>Magnoliopsida</taxon>
        <taxon>Chloranthales</taxon>
        <taxon>Chloranthaceae</taxon>
        <taxon>Sarcandra</taxon>
    </lineage>
</organism>
<keyword evidence="7" id="KW-0539">Nucleus</keyword>
<keyword evidence="5" id="KW-0010">Activator</keyword>
<gene>
    <name evidence="10" type="primary">MYB114L_a</name>
</gene>
<dbReference type="PANTHER" id="PTHR47999">
    <property type="entry name" value="TRANSCRIPTION FACTOR MYB8-RELATED-RELATED"/>
    <property type="match status" value="1"/>
</dbReference>
<dbReference type="SUPFAM" id="SSF46689">
    <property type="entry name" value="Homeodomain-like"/>
    <property type="match status" value="1"/>
</dbReference>
<sequence length="247" mass="28271">MARLRDGAPNLGVRKGSWSKEEDDRLRKCIDEYGEGRWREVPLRAGLKRCRKSCRLRWLNYLHPNIKRGEFEEDEIDLIIRLHKLLGNRWSLIAGKIPGRTANDIKNYWNSHLMKKLASWPNQEQTKSKILDTKVFKPKPRTLSMNSEWLKGLRTSPINESHAMSDKAIPLSLTEEKISWWKSLLVDVQDENGNLLSVTSSAGEEFLMSSSVEDIEAAREQGEVSVGGGDFGDLVLDVDLWSLLEKI</sequence>
<comment type="subcellular location">
    <subcellularLocation>
        <location evidence="1">Nucleus</location>
    </subcellularLocation>
</comment>
<dbReference type="GO" id="GO:0005634">
    <property type="term" value="C:nucleus"/>
    <property type="evidence" value="ECO:0007669"/>
    <property type="project" value="UniProtKB-SubCell"/>
</dbReference>
<keyword evidence="2" id="KW-0677">Repeat</keyword>
<dbReference type="InterPro" id="IPR001005">
    <property type="entry name" value="SANT/Myb"/>
</dbReference>
<protein>
    <submittedName>
        <fullName evidence="10">R2R3MYB</fullName>
    </submittedName>
</protein>
<evidence type="ECO:0000256" key="7">
    <source>
        <dbReference type="ARBA" id="ARBA00023242"/>
    </source>
</evidence>
<dbReference type="FunFam" id="1.10.10.60:FF:000218">
    <property type="entry name" value="Myb transcription factor"/>
    <property type="match status" value="1"/>
</dbReference>
<dbReference type="GO" id="GO:0003677">
    <property type="term" value="F:DNA binding"/>
    <property type="evidence" value="ECO:0007669"/>
    <property type="project" value="UniProtKB-KW"/>
</dbReference>
<evidence type="ECO:0000256" key="6">
    <source>
        <dbReference type="ARBA" id="ARBA00023163"/>
    </source>
</evidence>
<evidence type="ECO:0000256" key="3">
    <source>
        <dbReference type="ARBA" id="ARBA00023015"/>
    </source>
</evidence>
<proteinExistence type="evidence at transcript level"/>
<evidence type="ECO:0000256" key="1">
    <source>
        <dbReference type="ARBA" id="ARBA00004123"/>
    </source>
</evidence>
<dbReference type="Gene3D" id="1.10.10.60">
    <property type="entry name" value="Homeodomain-like"/>
    <property type="match status" value="2"/>
</dbReference>
<evidence type="ECO:0000259" key="9">
    <source>
        <dbReference type="PROSITE" id="PS51294"/>
    </source>
</evidence>
<evidence type="ECO:0000256" key="2">
    <source>
        <dbReference type="ARBA" id="ARBA00022737"/>
    </source>
</evidence>
<dbReference type="PROSITE" id="PS50090">
    <property type="entry name" value="MYB_LIKE"/>
    <property type="match status" value="2"/>
</dbReference>
<feature type="domain" description="Myb-like" evidence="8">
    <location>
        <begin position="10"/>
        <end position="62"/>
    </location>
</feature>
<dbReference type="SMART" id="SM00717">
    <property type="entry name" value="SANT"/>
    <property type="match status" value="2"/>
</dbReference>
<keyword evidence="4" id="KW-0238">DNA-binding</keyword>
<evidence type="ECO:0000256" key="5">
    <source>
        <dbReference type="ARBA" id="ARBA00023159"/>
    </source>
</evidence>
<dbReference type="CDD" id="cd00167">
    <property type="entry name" value="SANT"/>
    <property type="match status" value="2"/>
</dbReference>
<dbReference type="Pfam" id="PF00249">
    <property type="entry name" value="Myb_DNA-binding"/>
    <property type="match status" value="2"/>
</dbReference>
<dbReference type="InterPro" id="IPR009057">
    <property type="entry name" value="Homeodomain-like_sf"/>
</dbReference>
<reference evidence="10" key="1">
    <citation type="journal article" date="2021" name="Front. Plant Sci.">
        <title>Evolution of the subgroup 6 R2R3-MYB genes and their contribution to floral color in the perianth-bearing Piperales.</title>
        <authorList>
            <person name="Munoz-Gomez S."/>
            <person name="Suarez Baron H."/>
            <person name="Alzate J.F."/>
            <person name="Gonzalez F."/>
            <person name="Pabon Mora N."/>
        </authorList>
    </citation>
    <scope>NUCLEOTIDE SEQUENCE</scope>
</reference>
<dbReference type="InterPro" id="IPR017930">
    <property type="entry name" value="Myb_dom"/>
</dbReference>
<keyword evidence="3" id="KW-0805">Transcription regulation</keyword>
<feature type="domain" description="Myb-like" evidence="8">
    <location>
        <begin position="63"/>
        <end position="113"/>
    </location>
</feature>
<dbReference type="InterPro" id="IPR015495">
    <property type="entry name" value="Myb_TF_plants"/>
</dbReference>
<dbReference type="PANTHER" id="PTHR47999:SF24">
    <property type="entry name" value="TRANSCRIPTION FACTOR MYB90"/>
    <property type="match status" value="1"/>
</dbReference>
<feature type="domain" description="HTH myb-type" evidence="9">
    <location>
        <begin position="67"/>
        <end position="117"/>
    </location>
</feature>
<feature type="domain" description="HTH myb-type" evidence="9">
    <location>
        <begin position="10"/>
        <end position="66"/>
    </location>
</feature>
<keyword evidence="6" id="KW-0804">Transcription</keyword>
<accession>A0A8A8GWE1</accession>
<evidence type="ECO:0000256" key="4">
    <source>
        <dbReference type="ARBA" id="ARBA00023125"/>
    </source>
</evidence>
<evidence type="ECO:0000259" key="8">
    <source>
        <dbReference type="PROSITE" id="PS50090"/>
    </source>
</evidence>
<dbReference type="EMBL" id="MW788633">
    <property type="protein sequence ID" value="QTO65856.1"/>
    <property type="molecule type" value="mRNA"/>
</dbReference>